<comment type="caution">
    <text evidence="14">The sequence shown here is derived from an EMBL/GenBank/DDBJ whole genome shotgun (WGS) entry which is preliminary data.</text>
</comment>
<dbReference type="AlphaFoldDB" id="A0A7X0TT97"/>
<keyword evidence="7 9" id="KW-0694">RNA-binding</keyword>
<comment type="catalytic activity">
    <reaction evidence="9">
        <text>5,6-dihydrouridine(16) in tRNA + NAD(+) = uridine(16) in tRNA + NADH + H(+)</text>
        <dbReference type="Rhea" id="RHEA:53380"/>
        <dbReference type="Rhea" id="RHEA-COMP:13543"/>
        <dbReference type="Rhea" id="RHEA-COMP:13544"/>
        <dbReference type="ChEBI" id="CHEBI:15378"/>
        <dbReference type="ChEBI" id="CHEBI:57540"/>
        <dbReference type="ChEBI" id="CHEBI:57945"/>
        <dbReference type="ChEBI" id="CHEBI:65315"/>
        <dbReference type="ChEBI" id="CHEBI:74443"/>
    </reaction>
</comment>
<feature type="site" description="Interacts with tRNA; defines subfamily-specific binding signature" evidence="9">
    <location>
        <position position="282"/>
    </location>
</feature>
<feature type="active site" description="Proton donor" evidence="9 11">
    <location>
        <position position="107"/>
    </location>
</feature>
<feature type="binding site" evidence="9 12">
    <location>
        <position position="148"/>
    </location>
    <ligand>
        <name>FMN</name>
        <dbReference type="ChEBI" id="CHEBI:58210"/>
    </ligand>
</feature>
<keyword evidence="12" id="KW-0547">Nucleotide-binding</keyword>
<dbReference type="InterPro" id="IPR018517">
    <property type="entry name" value="tRNA_hU_synthase_CS"/>
</dbReference>
<evidence type="ECO:0000256" key="7">
    <source>
        <dbReference type="ARBA" id="ARBA00022884"/>
    </source>
</evidence>
<dbReference type="EMBL" id="JACHHU010000009">
    <property type="protein sequence ID" value="MBB6542924.1"/>
    <property type="molecule type" value="Genomic_DNA"/>
</dbReference>
<feature type="site" description="Interacts with tRNA; defines subfamily-specific binding signature" evidence="9">
    <location>
        <position position="280"/>
    </location>
</feature>
<dbReference type="InterPro" id="IPR001269">
    <property type="entry name" value="DUS_fam"/>
</dbReference>
<feature type="binding site" evidence="9 12">
    <location>
        <begin position="232"/>
        <end position="233"/>
    </location>
    <ligand>
        <name>FMN</name>
        <dbReference type="ChEBI" id="CHEBI:58210"/>
    </ligand>
</feature>
<dbReference type="Pfam" id="PF01207">
    <property type="entry name" value="Dus"/>
    <property type="match status" value="1"/>
</dbReference>
<name>A0A7X0TT97_9GAMM</name>
<protein>
    <recommendedName>
        <fullName evidence="9">tRNA-dihydrouridine(16) synthase</fullName>
        <ecNumber evidence="9">1.3.1.-</ecNumber>
    </recommendedName>
    <alternativeName>
        <fullName evidence="9">U16-specific dihydrouridine synthase</fullName>
        <shortName evidence="9">U16-specific Dus</shortName>
    </alternativeName>
    <alternativeName>
        <fullName evidence="9">tRNA-dihydrouridine synthase C</fullName>
    </alternativeName>
</protein>
<feature type="binding site" evidence="12">
    <location>
        <position position="177"/>
    </location>
    <ligand>
        <name>FMN</name>
        <dbReference type="ChEBI" id="CHEBI:58210"/>
    </ligand>
</feature>
<evidence type="ECO:0000313" key="15">
    <source>
        <dbReference type="Proteomes" id="UP000537141"/>
    </source>
</evidence>
<dbReference type="PANTHER" id="PTHR11082">
    <property type="entry name" value="TRNA-DIHYDROURIDINE SYNTHASE"/>
    <property type="match status" value="1"/>
</dbReference>
<feature type="site" description="Interacts with tRNA" evidence="9">
    <location>
        <position position="287"/>
    </location>
</feature>
<feature type="binding site" evidence="9 12">
    <location>
        <position position="77"/>
    </location>
    <ligand>
        <name>FMN</name>
        <dbReference type="ChEBI" id="CHEBI:58210"/>
    </ligand>
</feature>
<dbReference type="Gene3D" id="1.20.225.30">
    <property type="entry name" value="Dihydrouridine synthase, C-terminal recognition domain"/>
    <property type="match status" value="1"/>
</dbReference>
<dbReference type="SUPFAM" id="SSF51395">
    <property type="entry name" value="FMN-linked oxidoreductases"/>
    <property type="match status" value="1"/>
</dbReference>
<evidence type="ECO:0000256" key="3">
    <source>
        <dbReference type="ARBA" id="ARBA00022630"/>
    </source>
</evidence>
<dbReference type="HAMAP" id="MF_02043">
    <property type="entry name" value="DusC_subfam"/>
    <property type="match status" value="1"/>
</dbReference>
<dbReference type="GO" id="GO:0000049">
    <property type="term" value="F:tRNA binding"/>
    <property type="evidence" value="ECO:0007669"/>
    <property type="project" value="UniProtKB-UniRule"/>
</dbReference>
<proteinExistence type="inferred from homology"/>
<evidence type="ECO:0000256" key="11">
    <source>
        <dbReference type="PIRSR" id="PIRSR006621-1"/>
    </source>
</evidence>
<evidence type="ECO:0000256" key="10">
    <source>
        <dbReference type="PIRNR" id="PIRNR006621"/>
    </source>
</evidence>
<dbReference type="EC" id="1.3.1.-" evidence="9"/>
<keyword evidence="15" id="KW-1185">Reference proteome</keyword>
<evidence type="ECO:0000313" key="14">
    <source>
        <dbReference type="EMBL" id="MBB6542924.1"/>
    </source>
</evidence>
<accession>A0A7X0TT97</accession>
<feature type="site" description="Interacts with tRNA" evidence="9">
    <location>
        <position position="104"/>
    </location>
</feature>
<evidence type="ECO:0000256" key="8">
    <source>
        <dbReference type="ARBA" id="ARBA00023002"/>
    </source>
</evidence>
<comment type="similarity">
    <text evidence="9">Belongs to the Dus family. DusC subfamily.</text>
</comment>
<dbReference type="Proteomes" id="UP000537141">
    <property type="component" value="Unassembled WGS sequence"/>
</dbReference>
<evidence type="ECO:0000256" key="5">
    <source>
        <dbReference type="ARBA" id="ARBA00022694"/>
    </source>
</evidence>
<evidence type="ECO:0000256" key="6">
    <source>
        <dbReference type="ARBA" id="ARBA00022857"/>
    </source>
</evidence>
<dbReference type="PROSITE" id="PS01136">
    <property type="entry name" value="UPF0034"/>
    <property type="match status" value="1"/>
</dbReference>
<dbReference type="Gene3D" id="3.20.20.70">
    <property type="entry name" value="Aldolase class I"/>
    <property type="match status" value="1"/>
</dbReference>
<feature type="binding site" evidence="9">
    <location>
        <begin position="208"/>
        <end position="210"/>
    </location>
    <ligand>
        <name>FMN</name>
        <dbReference type="ChEBI" id="CHEBI:58210"/>
    </ligand>
</feature>
<comment type="catalytic activity">
    <reaction evidence="9">
        <text>5,6-dihydrouridine(16) in tRNA + NADP(+) = uridine(16) in tRNA + NADPH + H(+)</text>
        <dbReference type="Rhea" id="RHEA:53376"/>
        <dbReference type="Rhea" id="RHEA-COMP:13543"/>
        <dbReference type="Rhea" id="RHEA-COMP:13544"/>
        <dbReference type="ChEBI" id="CHEBI:15378"/>
        <dbReference type="ChEBI" id="CHEBI:57783"/>
        <dbReference type="ChEBI" id="CHEBI:58349"/>
        <dbReference type="ChEBI" id="CHEBI:65315"/>
        <dbReference type="ChEBI" id="CHEBI:74443"/>
    </reaction>
</comment>
<organism evidence="14 15">
    <name type="scientific">Thalassotalea piscium</name>
    <dbReference type="NCBI Taxonomy" id="1230533"/>
    <lineage>
        <taxon>Bacteria</taxon>
        <taxon>Pseudomonadati</taxon>
        <taxon>Pseudomonadota</taxon>
        <taxon>Gammaproteobacteria</taxon>
        <taxon>Alteromonadales</taxon>
        <taxon>Colwelliaceae</taxon>
        <taxon>Thalassotalea</taxon>
    </lineage>
</organism>
<gene>
    <name evidence="9" type="primary">dusC</name>
    <name evidence="14" type="ORF">HNQ55_001428</name>
</gene>
<keyword evidence="5 9" id="KW-0819">tRNA processing</keyword>
<keyword evidence="6 9" id="KW-0521">NADP</keyword>
<keyword evidence="4 9" id="KW-0288">FMN</keyword>
<keyword evidence="8 9" id="KW-0560">Oxidoreductase</keyword>
<evidence type="ECO:0000259" key="13">
    <source>
        <dbReference type="Pfam" id="PF01207"/>
    </source>
</evidence>
<keyword evidence="3 9" id="KW-0285">Flavoprotein</keyword>
<comment type="cofactor">
    <cofactor evidence="1 9 10 12">
        <name>FMN</name>
        <dbReference type="ChEBI" id="CHEBI:58210"/>
    </cofactor>
</comment>
<feature type="site" description="Interacts with tRNA; defines subfamily-specific binding signature" evidence="9">
    <location>
        <position position="303"/>
    </location>
</feature>
<dbReference type="GO" id="GO:0050660">
    <property type="term" value="F:flavin adenine dinucleotide binding"/>
    <property type="evidence" value="ECO:0007669"/>
    <property type="project" value="InterPro"/>
</dbReference>
<dbReference type="GO" id="GO:0017150">
    <property type="term" value="F:tRNA dihydrouridine synthase activity"/>
    <property type="evidence" value="ECO:0007669"/>
    <property type="project" value="UniProtKB-UniRule"/>
</dbReference>
<feature type="domain" description="DUS-like FMN-binding" evidence="13">
    <location>
        <begin position="14"/>
        <end position="312"/>
    </location>
</feature>
<comment type="similarity">
    <text evidence="10">Belongs to the dus family.</text>
</comment>
<dbReference type="InterPro" id="IPR013785">
    <property type="entry name" value="Aldolase_TIM"/>
</dbReference>
<reference evidence="14 15" key="1">
    <citation type="submission" date="2020-08" db="EMBL/GenBank/DDBJ databases">
        <title>Genomic Encyclopedia of Type Strains, Phase IV (KMG-IV): sequencing the most valuable type-strain genomes for metagenomic binning, comparative biology and taxonomic classification.</title>
        <authorList>
            <person name="Goeker M."/>
        </authorList>
    </citation>
    <scope>NUCLEOTIDE SEQUENCE [LARGE SCALE GENOMIC DNA]</scope>
    <source>
        <strain evidence="14 15">DSM 26287</strain>
    </source>
</reference>
<comment type="function">
    <text evidence="9">Catalyzes the synthesis of 5,6-dihydrouridine (D), a modified base found in the D-loop of most tRNAs, via the reduction of the C5-C6 double bond in target uridines. Specifically modifies U16 in tRNAs.</text>
</comment>
<evidence type="ECO:0000256" key="12">
    <source>
        <dbReference type="PIRSR" id="PIRSR006621-2"/>
    </source>
</evidence>
<feature type="site" description="Interacts with tRNA; defines subfamily-specific binding signature" evidence="9">
    <location>
        <position position="44"/>
    </location>
</feature>
<evidence type="ECO:0000256" key="4">
    <source>
        <dbReference type="ARBA" id="ARBA00022643"/>
    </source>
</evidence>
<evidence type="ECO:0000256" key="1">
    <source>
        <dbReference type="ARBA" id="ARBA00001917"/>
    </source>
</evidence>
<dbReference type="RefSeq" id="WP_246454918.1">
    <property type="nucleotide sequence ID" value="NZ_AP027362.1"/>
</dbReference>
<evidence type="ECO:0000256" key="9">
    <source>
        <dbReference type="HAMAP-Rule" id="MF_02043"/>
    </source>
</evidence>
<dbReference type="InterPro" id="IPR035587">
    <property type="entry name" value="DUS-like_FMN-bd"/>
</dbReference>
<feature type="site" description="Interacts with tRNA" evidence="9">
    <location>
        <position position="185"/>
    </location>
</feature>
<dbReference type="CDD" id="cd02801">
    <property type="entry name" value="DUS_like_FMN"/>
    <property type="match status" value="1"/>
</dbReference>
<dbReference type="PIRSF" id="PIRSF006621">
    <property type="entry name" value="Dus"/>
    <property type="match status" value="1"/>
</dbReference>
<keyword evidence="2 9" id="KW-0820">tRNA-binding</keyword>
<dbReference type="PANTHER" id="PTHR11082:SF26">
    <property type="entry name" value="TRNA-DIHYDROURIDINE(16) SYNTHASE"/>
    <property type="match status" value="1"/>
</dbReference>
<evidence type="ECO:0000256" key="2">
    <source>
        <dbReference type="ARBA" id="ARBA00022555"/>
    </source>
</evidence>
<dbReference type="InterPro" id="IPR042270">
    <property type="entry name" value="DusC_C"/>
</dbReference>
<dbReference type="GO" id="GO:0010181">
    <property type="term" value="F:FMN binding"/>
    <property type="evidence" value="ECO:0007669"/>
    <property type="project" value="UniProtKB-UniRule"/>
</dbReference>
<sequence length="320" mass="35999">MSNNKMLSVNKVVLAPMEGVADATMREILTSINCYDFCIAEFIRVVDKLVPTHIYHKVCPELANIGYTKSNTPIRVQLLGQHPQWMAENAIKAIELGSHGIDINFGCPAKTVNKSKGGAILLKTPEDIYQIVLAVKQALPTTATVSAKIRLGFDDNNLLDEIVSAVVSANANQLTIHARTKSDGYRPPAYWHLIGDISKKYPIELFANGEIWTKENALQCMKESGTKNLMLGRGALAMPNLANVIKLNQQQMTWPQLCELIKHFAQLELNGDKSFYFSSRVKQWLRYLKLMFNEADWLFNDIKTLKNKEDIIHAINNLQK</sequence>
<dbReference type="InterPro" id="IPR032886">
    <property type="entry name" value="DusC"/>
</dbReference>